<keyword evidence="2" id="KW-0547">Nucleotide-binding</keyword>
<dbReference type="KEGG" id="lal:AT746_17055"/>
<keyword evidence="1" id="KW-0813">Transport</keyword>
<dbReference type="InterPro" id="IPR003439">
    <property type="entry name" value="ABC_transporter-like_ATP-bd"/>
</dbReference>
<evidence type="ECO:0000256" key="1">
    <source>
        <dbReference type="ARBA" id="ARBA00022448"/>
    </source>
</evidence>
<protein>
    <recommendedName>
        <fullName evidence="4">ABC transporter domain-containing protein</fullName>
    </recommendedName>
</protein>
<feature type="domain" description="ABC transporter" evidence="4">
    <location>
        <begin position="4"/>
        <end position="230"/>
    </location>
</feature>
<dbReference type="PANTHER" id="PTHR42939">
    <property type="entry name" value="ABC TRANSPORTER ATP-BINDING PROTEIN ALBC-RELATED"/>
    <property type="match status" value="1"/>
</dbReference>
<evidence type="ECO:0000256" key="3">
    <source>
        <dbReference type="ARBA" id="ARBA00022840"/>
    </source>
</evidence>
<dbReference type="RefSeq" id="WP_062482880.1">
    <property type="nucleotide sequence ID" value="NZ_CP013650.1"/>
</dbReference>
<sequence length="290" mass="32705">MNMIEMEQVSKSYQQYQVLNKITLNLPQGHIMGLLGQNGAGKTTLLKLCLGLLKADRGEIRVMEAPGWDMPPKVKEQVGYVAQKSDTLHWMNVSQLLDYTGAFYQNWDAAKVTALMQRWQLDPKSRVSDLSEGQKQRVAIIQAIGHNPKLLILDEPVASLDPMLRREFIRELIDINLENGTSVLFSTHILSDLERVASDIAILRRGEICFQGSLDELKERYVRLHLSSHSPLPKALQIQGLLHIEHSPNHIRALVENPDRAVVSALEKQLNATAQIEALGLDDIFLELHK</sequence>
<dbReference type="InterPro" id="IPR051782">
    <property type="entry name" value="ABC_Transporter_VariousFunc"/>
</dbReference>
<reference evidence="5 6" key="1">
    <citation type="submission" date="2015-12" db="EMBL/GenBank/DDBJ databases">
        <title>Complete genome of Lacimicrobium alkaliphilum KCTC 32984.</title>
        <authorList>
            <person name="Kim S.-G."/>
            <person name="Lee Y.-J."/>
        </authorList>
    </citation>
    <scope>NUCLEOTIDE SEQUENCE [LARGE SCALE GENOMIC DNA]</scope>
    <source>
        <strain evidence="5 6">YelD216</strain>
    </source>
</reference>
<dbReference type="PANTHER" id="PTHR42939:SF1">
    <property type="entry name" value="ABC TRANSPORTER ATP-BINDING PROTEIN ALBC-RELATED"/>
    <property type="match status" value="1"/>
</dbReference>
<keyword evidence="3" id="KW-0067">ATP-binding</keyword>
<accession>A0A0U3AFJ5</accession>
<proteinExistence type="predicted"/>
<evidence type="ECO:0000313" key="6">
    <source>
        <dbReference type="Proteomes" id="UP000068447"/>
    </source>
</evidence>
<evidence type="ECO:0000256" key="2">
    <source>
        <dbReference type="ARBA" id="ARBA00022741"/>
    </source>
</evidence>
<dbReference type="PROSITE" id="PS50893">
    <property type="entry name" value="ABC_TRANSPORTER_2"/>
    <property type="match status" value="1"/>
</dbReference>
<gene>
    <name evidence="5" type="ORF">AT746_17055</name>
</gene>
<dbReference type="GO" id="GO:0016887">
    <property type="term" value="F:ATP hydrolysis activity"/>
    <property type="evidence" value="ECO:0007669"/>
    <property type="project" value="InterPro"/>
</dbReference>
<dbReference type="STRING" id="1526571.AT746_17055"/>
<dbReference type="Proteomes" id="UP000068447">
    <property type="component" value="Chromosome"/>
</dbReference>
<organism evidence="5 6">
    <name type="scientific">Lacimicrobium alkaliphilum</name>
    <dbReference type="NCBI Taxonomy" id="1526571"/>
    <lineage>
        <taxon>Bacteria</taxon>
        <taxon>Pseudomonadati</taxon>
        <taxon>Pseudomonadota</taxon>
        <taxon>Gammaproteobacteria</taxon>
        <taxon>Alteromonadales</taxon>
        <taxon>Alteromonadaceae</taxon>
        <taxon>Lacimicrobium</taxon>
    </lineage>
</organism>
<dbReference type="Gene3D" id="3.40.50.300">
    <property type="entry name" value="P-loop containing nucleotide triphosphate hydrolases"/>
    <property type="match status" value="1"/>
</dbReference>
<dbReference type="InterPro" id="IPR003593">
    <property type="entry name" value="AAA+_ATPase"/>
</dbReference>
<dbReference type="Pfam" id="PF00005">
    <property type="entry name" value="ABC_tran"/>
    <property type="match status" value="1"/>
</dbReference>
<dbReference type="CDD" id="cd03230">
    <property type="entry name" value="ABC_DR_subfamily_A"/>
    <property type="match status" value="1"/>
</dbReference>
<dbReference type="EMBL" id="CP013650">
    <property type="protein sequence ID" value="ALS99806.1"/>
    <property type="molecule type" value="Genomic_DNA"/>
</dbReference>
<evidence type="ECO:0000259" key="4">
    <source>
        <dbReference type="PROSITE" id="PS50893"/>
    </source>
</evidence>
<name>A0A0U3AFJ5_9ALTE</name>
<dbReference type="OrthoDB" id="9804819at2"/>
<dbReference type="InterPro" id="IPR027417">
    <property type="entry name" value="P-loop_NTPase"/>
</dbReference>
<dbReference type="SUPFAM" id="SSF52540">
    <property type="entry name" value="P-loop containing nucleoside triphosphate hydrolases"/>
    <property type="match status" value="1"/>
</dbReference>
<dbReference type="GO" id="GO:0005524">
    <property type="term" value="F:ATP binding"/>
    <property type="evidence" value="ECO:0007669"/>
    <property type="project" value="UniProtKB-KW"/>
</dbReference>
<evidence type="ECO:0000313" key="5">
    <source>
        <dbReference type="EMBL" id="ALS99806.1"/>
    </source>
</evidence>
<dbReference type="AlphaFoldDB" id="A0A0U3AFJ5"/>
<dbReference type="SMART" id="SM00382">
    <property type="entry name" value="AAA"/>
    <property type="match status" value="1"/>
</dbReference>
<keyword evidence="6" id="KW-1185">Reference proteome</keyword>